<evidence type="ECO:0000313" key="1">
    <source>
        <dbReference type="EMBL" id="GAG10881.1"/>
    </source>
</evidence>
<dbReference type="SUPFAM" id="SSF56784">
    <property type="entry name" value="HAD-like"/>
    <property type="match status" value="1"/>
</dbReference>
<sequence>MARPLTSIEPLLPVVRRRPLGLLSDIDGTLSPIVARPEDAAVPEAIRAPLRRLAAKGVKVALITGRSLDTARRM</sequence>
<dbReference type="EMBL" id="BARS01020742">
    <property type="protein sequence ID" value="GAG10881.1"/>
    <property type="molecule type" value="Genomic_DNA"/>
</dbReference>
<reference evidence="1" key="1">
    <citation type="journal article" date="2014" name="Front. Microbiol.">
        <title>High frequency of phylogenetically diverse reductive dehalogenase-homologous genes in deep subseafloor sedimentary metagenomes.</title>
        <authorList>
            <person name="Kawai M."/>
            <person name="Futagami T."/>
            <person name="Toyoda A."/>
            <person name="Takaki Y."/>
            <person name="Nishi S."/>
            <person name="Hori S."/>
            <person name="Arai W."/>
            <person name="Tsubouchi T."/>
            <person name="Morono Y."/>
            <person name="Uchiyama I."/>
            <person name="Ito T."/>
            <person name="Fujiyama A."/>
            <person name="Inagaki F."/>
            <person name="Takami H."/>
        </authorList>
    </citation>
    <scope>NUCLEOTIDE SEQUENCE</scope>
    <source>
        <strain evidence="1">Expedition CK06-06</strain>
    </source>
</reference>
<name>X0WDY3_9ZZZZ</name>
<dbReference type="InterPro" id="IPR003337">
    <property type="entry name" value="Trehalose_PPase"/>
</dbReference>
<dbReference type="AlphaFoldDB" id="X0WDY3"/>
<organism evidence="1">
    <name type="scientific">marine sediment metagenome</name>
    <dbReference type="NCBI Taxonomy" id="412755"/>
    <lineage>
        <taxon>unclassified sequences</taxon>
        <taxon>metagenomes</taxon>
        <taxon>ecological metagenomes</taxon>
    </lineage>
</organism>
<accession>X0WDY3</accession>
<dbReference type="Pfam" id="PF02358">
    <property type="entry name" value="Trehalose_PPase"/>
    <property type="match status" value="1"/>
</dbReference>
<dbReference type="GO" id="GO:0005992">
    <property type="term" value="P:trehalose biosynthetic process"/>
    <property type="evidence" value="ECO:0007669"/>
    <property type="project" value="InterPro"/>
</dbReference>
<feature type="non-terminal residue" evidence="1">
    <location>
        <position position="74"/>
    </location>
</feature>
<dbReference type="InterPro" id="IPR036412">
    <property type="entry name" value="HAD-like_sf"/>
</dbReference>
<evidence type="ECO:0008006" key="2">
    <source>
        <dbReference type="Google" id="ProtNLM"/>
    </source>
</evidence>
<dbReference type="Gene3D" id="3.40.50.1000">
    <property type="entry name" value="HAD superfamily/HAD-like"/>
    <property type="match status" value="1"/>
</dbReference>
<proteinExistence type="predicted"/>
<dbReference type="InterPro" id="IPR023214">
    <property type="entry name" value="HAD_sf"/>
</dbReference>
<gene>
    <name evidence="1" type="ORF">S01H1_33411</name>
</gene>
<comment type="caution">
    <text evidence="1">The sequence shown here is derived from an EMBL/GenBank/DDBJ whole genome shotgun (WGS) entry which is preliminary data.</text>
</comment>
<protein>
    <recommendedName>
        <fullName evidence="2">Trehalose-phosphatase</fullName>
    </recommendedName>
</protein>